<dbReference type="InterPro" id="IPR011041">
    <property type="entry name" value="Quinoprot_gluc/sorb_DH_b-prop"/>
</dbReference>
<dbReference type="RefSeq" id="WP_161348222.1">
    <property type="nucleotide sequence ID" value="NZ_BMGW01000012.1"/>
</dbReference>
<feature type="domain" description="Glucose/Sorbosone dehydrogenase" evidence="3">
    <location>
        <begin position="94"/>
        <end position="420"/>
    </location>
</feature>
<name>A0A6L8VM30_9RHOB</name>
<dbReference type="Gene3D" id="2.120.10.30">
    <property type="entry name" value="TolB, C-terminal domain"/>
    <property type="match status" value="1"/>
</dbReference>
<evidence type="ECO:0000313" key="5">
    <source>
        <dbReference type="Proteomes" id="UP000477083"/>
    </source>
</evidence>
<dbReference type="Proteomes" id="UP000477083">
    <property type="component" value="Unassembled WGS sequence"/>
</dbReference>
<sequence>MTRLPQLLTSALLTTSLVALPAFAQTADDTTPADQVEGTPPAEGDEGTPSGLPVETAEPNAPDQEPAFIGQTRAPQPAEMPGVAQEVVAEGLPQLWALEFLPEGRMLVTAKEGALHIVSAEGEAGPAIEGVPEVEASGQGGLLDVALAPDFEESSRIYFSYAEPREGGNGTSVASATLVPDEEGGGALEDVTVIFQQLPTYDNTKHFGSRLVFSPEGHLYVTVGERSDQEPRVQAQELASGLGKIFRITPEGEVVDGNPFIGTEGALPEIWSLGHRNLQSAALDGEGRLWTVEHGPRGGDELNMPEAGLNYGWPEVTYGIEYSGAAVGDGITAMEGTQQPVYYWDPVIAPSGMAYYEGDEFPEWEGAFLVGGLVSQGVVVVHLDGDAVAYEERVPLEARVRDVKVGPDGAVYAVTEDRNAGSSQIIRLTRQD</sequence>
<keyword evidence="2" id="KW-0732">Signal</keyword>
<evidence type="ECO:0000256" key="2">
    <source>
        <dbReference type="SAM" id="SignalP"/>
    </source>
</evidence>
<dbReference type="InterPro" id="IPR011042">
    <property type="entry name" value="6-blade_b-propeller_TolB-like"/>
</dbReference>
<accession>A0A6L8VM30</accession>
<feature type="chain" id="PRO_5027007416" evidence="2">
    <location>
        <begin position="25"/>
        <end position="432"/>
    </location>
</feature>
<evidence type="ECO:0000256" key="1">
    <source>
        <dbReference type="SAM" id="MobiDB-lite"/>
    </source>
</evidence>
<dbReference type="PANTHER" id="PTHR19328">
    <property type="entry name" value="HEDGEHOG-INTERACTING PROTEIN"/>
    <property type="match status" value="1"/>
</dbReference>
<evidence type="ECO:0000259" key="3">
    <source>
        <dbReference type="Pfam" id="PF07995"/>
    </source>
</evidence>
<gene>
    <name evidence="4" type="ORF">GS660_17240</name>
</gene>
<dbReference type="PANTHER" id="PTHR19328:SF75">
    <property type="entry name" value="ALDOSE SUGAR DEHYDROGENASE YLII"/>
    <property type="match status" value="1"/>
</dbReference>
<comment type="caution">
    <text evidence="4">The sequence shown here is derived from an EMBL/GenBank/DDBJ whole genome shotgun (WGS) entry which is preliminary data.</text>
</comment>
<evidence type="ECO:0000313" key="4">
    <source>
        <dbReference type="EMBL" id="MZQ90841.1"/>
    </source>
</evidence>
<keyword evidence="5" id="KW-1185">Reference proteome</keyword>
<reference evidence="4 5" key="1">
    <citation type="submission" date="2020-01" db="EMBL/GenBank/DDBJ databases">
        <title>Frigidibacter albus SP32T (=CGMCC 1.13995T).</title>
        <authorList>
            <person name="Liao X."/>
        </authorList>
    </citation>
    <scope>NUCLEOTIDE SEQUENCE [LARGE SCALE GENOMIC DNA]</scope>
    <source>
        <strain evidence="4 5">SP32</strain>
    </source>
</reference>
<dbReference type="AlphaFoldDB" id="A0A6L8VM30"/>
<feature type="region of interest" description="Disordered" evidence="1">
    <location>
        <begin position="26"/>
        <end position="68"/>
    </location>
</feature>
<dbReference type="Pfam" id="PF07995">
    <property type="entry name" value="GSDH"/>
    <property type="match status" value="1"/>
</dbReference>
<organism evidence="4 5">
    <name type="scientific">Frigidibacter albus</name>
    <dbReference type="NCBI Taxonomy" id="1465486"/>
    <lineage>
        <taxon>Bacteria</taxon>
        <taxon>Pseudomonadati</taxon>
        <taxon>Pseudomonadota</taxon>
        <taxon>Alphaproteobacteria</taxon>
        <taxon>Rhodobacterales</taxon>
        <taxon>Paracoccaceae</taxon>
        <taxon>Frigidibacter</taxon>
    </lineage>
</organism>
<dbReference type="SUPFAM" id="SSF50952">
    <property type="entry name" value="Soluble quinoprotein glucose dehydrogenase"/>
    <property type="match status" value="1"/>
</dbReference>
<protein>
    <submittedName>
        <fullName evidence="4">PQQ-dependent sugar dehydrogenase</fullName>
    </submittedName>
</protein>
<dbReference type="InterPro" id="IPR012938">
    <property type="entry name" value="Glc/Sorbosone_DH"/>
</dbReference>
<dbReference type="OrthoDB" id="9770043at2"/>
<dbReference type="EMBL" id="WWNR01000012">
    <property type="protein sequence ID" value="MZQ90841.1"/>
    <property type="molecule type" value="Genomic_DNA"/>
</dbReference>
<proteinExistence type="predicted"/>
<feature type="signal peptide" evidence="2">
    <location>
        <begin position="1"/>
        <end position="24"/>
    </location>
</feature>